<feature type="compositionally biased region" description="Basic residues" evidence="1">
    <location>
        <begin position="1"/>
        <end position="13"/>
    </location>
</feature>
<evidence type="ECO:0000313" key="2">
    <source>
        <dbReference type="EMBL" id="QHT30422.1"/>
    </source>
</evidence>
<feature type="compositionally biased region" description="Basic residues" evidence="1">
    <location>
        <begin position="192"/>
        <end position="226"/>
    </location>
</feature>
<organism evidence="2">
    <name type="scientific">viral metagenome</name>
    <dbReference type="NCBI Taxonomy" id="1070528"/>
    <lineage>
        <taxon>unclassified sequences</taxon>
        <taxon>metagenomes</taxon>
        <taxon>organismal metagenomes</taxon>
    </lineage>
</organism>
<evidence type="ECO:0000256" key="1">
    <source>
        <dbReference type="SAM" id="MobiDB-lite"/>
    </source>
</evidence>
<dbReference type="AlphaFoldDB" id="A0A6C0EP12"/>
<feature type="compositionally biased region" description="Polar residues" evidence="1">
    <location>
        <begin position="303"/>
        <end position="325"/>
    </location>
</feature>
<name>A0A6C0EP12_9ZZZZ</name>
<feature type="compositionally biased region" description="Basic residues" evidence="1">
    <location>
        <begin position="258"/>
        <end position="272"/>
    </location>
</feature>
<accession>A0A6C0EP12</accession>
<sequence>MPKRKGGRKKRGGSKQNPLANPGNVHNPKNFGSDQGLISGCAGCVGGDIAIGSGCTLTSQAAAQTSATRGISRLMNGIRGQVGGIQTGGGNTATTTFKDLQNAAENGMGYGRVPVTSVTNCGVTSSTSMGAGQNAQAQKGGGVSQTASCVAGCNNLGTPGYGLNVKGTSDLNATLMGSGYPAVSPYNTNKCGGRKTRKRRKHKKRRTKRKHKKKRRTIKRGTRRKRGGDVSTLQKMKQEWQQWVGFPPPLRGGNCGKSHSKKNQGGTRKKMKGGYAQFASNDPMTPGFSSPKPGPLPWATGPLSKSRQINCQDNYNHYTGKSSASPVLDQAAPVTPFGGTA</sequence>
<protein>
    <submittedName>
        <fullName evidence="2">Uncharacterized protein</fullName>
    </submittedName>
</protein>
<feature type="region of interest" description="Disordered" evidence="1">
    <location>
        <begin position="178"/>
        <end position="341"/>
    </location>
</feature>
<reference evidence="2" key="1">
    <citation type="journal article" date="2020" name="Nature">
        <title>Giant virus diversity and host interactions through global metagenomics.</title>
        <authorList>
            <person name="Schulz F."/>
            <person name="Roux S."/>
            <person name="Paez-Espino D."/>
            <person name="Jungbluth S."/>
            <person name="Walsh D.A."/>
            <person name="Denef V.J."/>
            <person name="McMahon K.D."/>
            <person name="Konstantinidis K.T."/>
            <person name="Eloe-Fadrosh E.A."/>
            <person name="Kyrpides N.C."/>
            <person name="Woyke T."/>
        </authorList>
    </citation>
    <scope>NUCLEOTIDE SEQUENCE</scope>
    <source>
        <strain evidence="2">GVMAG-M-3300009149-34</strain>
    </source>
</reference>
<feature type="compositionally biased region" description="Polar residues" evidence="1">
    <location>
        <begin position="231"/>
        <end position="241"/>
    </location>
</feature>
<feature type="region of interest" description="Disordered" evidence="1">
    <location>
        <begin position="1"/>
        <end position="31"/>
    </location>
</feature>
<proteinExistence type="predicted"/>
<dbReference type="EMBL" id="MN738899">
    <property type="protein sequence ID" value="QHT30422.1"/>
    <property type="molecule type" value="Genomic_DNA"/>
</dbReference>